<dbReference type="Proteomes" id="UP001375370">
    <property type="component" value="Chromosome"/>
</dbReference>
<dbReference type="SUPFAM" id="SSF48371">
    <property type="entry name" value="ARM repeat"/>
    <property type="match status" value="1"/>
</dbReference>
<name>A0ABZ2J807_9CHLR</name>
<evidence type="ECO:0000256" key="1">
    <source>
        <dbReference type="ARBA" id="ARBA00045876"/>
    </source>
</evidence>
<dbReference type="PANTHER" id="PTHR12697:SF5">
    <property type="entry name" value="DEOXYHYPUSINE HYDROXYLASE"/>
    <property type="match status" value="1"/>
</dbReference>
<evidence type="ECO:0000313" key="2">
    <source>
        <dbReference type="EMBL" id="WWX24903.1"/>
    </source>
</evidence>
<dbReference type="Gene3D" id="1.25.10.10">
    <property type="entry name" value="Leucine-rich Repeat Variant"/>
    <property type="match status" value="2"/>
</dbReference>
<dbReference type="EMBL" id="CP146612">
    <property type="protein sequence ID" value="WWX24903.1"/>
    <property type="molecule type" value="Genomic_DNA"/>
</dbReference>
<protein>
    <submittedName>
        <fullName evidence="2">HEAT repeat domain-containing protein</fullName>
    </submittedName>
</protein>
<dbReference type="InterPro" id="IPR016024">
    <property type="entry name" value="ARM-type_fold"/>
</dbReference>
<reference evidence="2 3" key="1">
    <citation type="submission" date="2024-03" db="EMBL/GenBank/DDBJ databases">
        <title>A Dehalogenimonas Isolated from Estuarine Sediments Dihaloeliminates Chlorinated Alkanes.</title>
        <authorList>
            <person name="Yang Y."/>
            <person name="Wang H."/>
        </authorList>
    </citation>
    <scope>NUCLEOTIDE SEQUENCE [LARGE SCALE GENOMIC DNA]</scope>
    <source>
        <strain evidence="2 3">W</strain>
    </source>
</reference>
<organism evidence="2 3">
    <name type="scientific">Candidatus Dehalogenimonas loeffleri</name>
    <dbReference type="NCBI Taxonomy" id="3127115"/>
    <lineage>
        <taxon>Bacteria</taxon>
        <taxon>Bacillati</taxon>
        <taxon>Chloroflexota</taxon>
        <taxon>Dehalococcoidia</taxon>
        <taxon>Dehalococcoidales</taxon>
        <taxon>Dehalococcoidaceae</taxon>
        <taxon>Dehalogenimonas</taxon>
    </lineage>
</organism>
<dbReference type="RefSeq" id="WP_338737030.1">
    <property type="nucleotide sequence ID" value="NZ_CP146612.1"/>
</dbReference>
<dbReference type="PANTHER" id="PTHR12697">
    <property type="entry name" value="PBS LYASE HEAT-LIKE PROTEIN"/>
    <property type="match status" value="1"/>
</dbReference>
<dbReference type="InterPro" id="IPR021133">
    <property type="entry name" value="HEAT_type_2"/>
</dbReference>
<dbReference type="PROSITE" id="PS50077">
    <property type="entry name" value="HEAT_REPEAT"/>
    <property type="match status" value="1"/>
</dbReference>
<dbReference type="SMART" id="SM00567">
    <property type="entry name" value="EZ_HEAT"/>
    <property type="match status" value="4"/>
</dbReference>
<comment type="function">
    <text evidence="1">Catalyzes the hydroxylation of the N(6)-(4-aminobutyl)-L-lysine intermediate produced by deoxyhypusine synthase/DHPS on a critical lysine of the eukaryotic translation initiation factor 5A/eIF-5A. This is the second step of the post-translational modification of that lysine into an unusual amino acid residue named hypusine. Hypusination is unique to mature eIF-5A factor and is essential for its function.</text>
</comment>
<dbReference type="InterPro" id="IPR004155">
    <property type="entry name" value="PBS_lyase_HEAT"/>
</dbReference>
<dbReference type="Pfam" id="PF13646">
    <property type="entry name" value="HEAT_2"/>
    <property type="match status" value="2"/>
</dbReference>
<gene>
    <name evidence="2" type="ORF">V8247_06470</name>
</gene>
<sequence length="326" mass="35826">MTKPDHRTEPGEPTFEGVLVKLAKTGTDFSNSEIAALSLASPEDKQLFARYWAEMAEPRKAQVLGRMLELAEEDANLDFSPLYHILLEDPLAPVRAGAVQGLWENEDPSLIRRFIPLMENDPDAGVRAAAAQGLGQFVLMAEHGKLRREIRDQLLEKLLAVFGNSEEKDEVRRRALESVSFLSCPEVRQAILDSYDSPDPFVRGSALFAAGRNLDPGWLDMLLDELSSDNPEHRYEAVVACGEYEDELAVPQLIRLTLDADVEVKMAAITALGKIGGAEAKQHLRDLTESDDSAVAEMAVQALNDMVTDDEVMDLLADENGPVQGG</sequence>
<keyword evidence="3" id="KW-1185">Reference proteome</keyword>
<proteinExistence type="predicted"/>
<accession>A0ABZ2J807</accession>
<dbReference type="InterPro" id="IPR011989">
    <property type="entry name" value="ARM-like"/>
</dbReference>
<evidence type="ECO:0000313" key="3">
    <source>
        <dbReference type="Proteomes" id="UP001375370"/>
    </source>
</evidence>